<keyword evidence="2" id="KW-1185">Reference proteome</keyword>
<dbReference type="RefSeq" id="WP_107847529.1">
    <property type="nucleotide sequence ID" value="NZ_QBKS01000003.1"/>
</dbReference>
<dbReference type="SUPFAM" id="SSF109854">
    <property type="entry name" value="DinB/YfiT-like putative metalloenzymes"/>
    <property type="match status" value="1"/>
</dbReference>
<sequence length="163" mass="18314">MACTNKSDLIALAEKEYAKLHALIAPLSPAQSKLHLDDVSIKDVIGHRAHWIALFFGWYRDGLAGKQVFFPAEGYKWNDLKRYNADLRKRQAQLDWAAASALLQERHDQLIQFLSDLSDAELYGGPMKGANNAWTTGRWAEAAGPSHYRSAAKFIRSVLRSQS</sequence>
<evidence type="ECO:0000313" key="1">
    <source>
        <dbReference type="EMBL" id="PTX53836.1"/>
    </source>
</evidence>
<evidence type="ECO:0008006" key="3">
    <source>
        <dbReference type="Google" id="ProtNLM"/>
    </source>
</evidence>
<name>A0A2T6BCT1_9RHOB</name>
<comment type="caution">
    <text evidence="1">The sequence shown here is derived from an EMBL/GenBank/DDBJ whole genome shotgun (WGS) entry which is preliminary data.</text>
</comment>
<dbReference type="AlphaFoldDB" id="A0A2T6BCT1"/>
<proteinExistence type="predicted"/>
<organism evidence="1 2">
    <name type="scientific">Litoreibacter ponti</name>
    <dbReference type="NCBI Taxonomy" id="1510457"/>
    <lineage>
        <taxon>Bacteria</taxon>
        <taxon>Pseudomonadati</taxon>
        <taxon>Pseudomonadota</taxon>
        <taxon>Alphaproteobacteria</taxon>
        <taxon>Rhodobacterales</taxon>
        <taxon>Roseobacteraceae</taxon>
        <taxon>Litoreibacter</taxon>
    </lineage>
</organism>
<dbReference type="PANTHER" id="PTHR40658">
    <property type="match status" value="1"/>
</dbReference>
<dbReference type="InterPro" id="IPR012550">
    <property type="entry name" value="DUF1706"/>
</dbReference>
<dbReference type="OrthoDB" id="5347938at2"/>
<reference evidence="1 2" key="1">
    <citation type="submission" date="2018-04" db="EMBL/GenBank/DDBJ databases">
        <title>Genomic Encyclopedia of Archaeal and Bacterial Type Strains, Phase II (KMG-II): from individual species to whole genera.</title>
        <authorList>
            <person name="Goeker M."/>
        </authorList>
    </citation>
    <scope>NUCLEOTIDE SEQUENCE [LARGE SCALE GENOMIC DNA]</scope>
    <source>
        <strain evidence="1 2">DSM 100977</strain>
    </source>
</reference>
<dbReference type="InterPro" id="IPR034660">
    <property type="entry name" value="DinB/YfiT-like"/>
</dbReference>
<gene>
    <name evidence="1" type="ORF">C8N43_3879</name>
</gene>
<dbReference type="Proteomes" id="UP000243978">
    <property type="component" value="Unassembled WGS sequence"/>
</dbReference>
<dbReference type="Pfam" id="PF08020">
    <property type="entry name" value="DUF1706"/>
    <property type="match status" value="1"/>
</dbReference>
<dbReference type="EMBL" id="QBKS01000003">
    <property type="protein sequence ID" value="PTX53836.1"/>
    <property type="molecule type" value="Genomic_DNA"/>
</dbReference>
<dbReference type="Gene3D" id="1.20.120.450">
    <property type="entry name" value="dinb family like domain"/>
    <property type="match status" value="1"/>
</dbReference>
<evidence type="ECO:0000313" key="2">
    <source>
        <dbReference type="Proteomes" id="UP000243978"/>
    </source>
</evidence>
<accession>A0A2T6BCT1</accession>
<dbReference type="PANTHER" id="PTHR40658:SF4">
    <property type="entry name" value="HYPOTHETICAL CYTOSOLIC PROTEIN"/>
    <property type="match status" value="1"/>
</dbReference>
<protein>
    <recommendedName>
        <fullName evidence="3">DfsB family protein</fullName>
    </recommendedName>
</protein>